<accession>A0A0R3RQ57</accession>
<dbReference type="Proteomes" id="UP000050640">
    <property type="component" value="Unplaced"/>
</dbReference>
<dbReference type="Pfam" id="PF12631">
    <property type="entry name" value="MnmE_helical"/>
    <property type="match status" value="1"/>
</dbReference>
<dbReference type="PROSITE" id="PS51709">
    <property type="entry name" value="G_TRME"/>
    <property type="match status" value="1"/>
</dbReference>
<sequence length="334" mass="36682">MTLQEVQSLACLLAARTQRQRRLALRPNTLGKCVLCRDKAMESMKKQLIEIRASVEASIDFSDDVEFQWEDIRVALSSVIRELSSIQEQMHRGTLINEGLRIVILGQTNAGKSSLFNRIANRDMAIVSEIAGTTRDSLEATIQLSSIPVTIVDTAGIRKIPSGSLEAEGIRRTLRRAMEADIVIVVIDGSVCKNFEMDVRSVLSCCHLEENSPVFVALNKCDLHAIPNNASLPWPTVNISCISGEGIDSLLKIICEHISELCPTSDDSALLSSQVHRLLMKESILALSKALKTNDVAIMAELLRDASNYIGEMSGAIVNEQILDQIFSSFCIGK</sequence>
<dbReference type="InterPro" id="IPR025867">
    <property type="entry name" value="MnmE_helical"/>
</dbReference>
<dbReference type="PANTHER" id="PTHR42714">
    <property type="entry name" value="TRNA MODIFICATION GTPASE GTPBP3"/>
    <property type="match status" value="1"/>
</dbReference>
<proteinExistence type="predicted"/>
<reference evidence="3" key="1">
    <citation type="submission" date="2017-02" db="UniProtKB">
        <authorList>
            <consortium name="WormBaseParasite"/>
        </authorList>
    </citation>
    <scope>IDENTIFICATION</scope>
</reference>
<dbReference type="InterPro" id="IPR027417">
    <property type="entry name" value="P-loop_NTPase"/>
</dbReference>
<organism evidence="2 3">
    <name type="scientific">Elaeophora elaphi</name>
    <dbReference type="NCBI Taxonomy" id="1147741"/>
    <lineage>
        <taxon>Eukaryota</taxon>
        <taxon>Metazoa</taxon>
        <taxon>Ecdysozoa</taxon>
        <taxon>Nematoda</taxon>
        <taxon>Chromadorea</taxon>
        <taxon>Rhabditida</taxon>
        <taxon>Spirurina</taxon>
        <taxon>Spiruromorpha</taxon>
        <taxon>Filarioidea</taxon>
        <taxon>Onchocercidae</taxon>
        <taxon>Elaeophora</taxon>
    </lineage>
</organism>
<dbReference type="SUPFAM" id="SSF116878">
    <property type="entry name" value="TrmE connector domain"/>
    <property type="match status" value="1"/>
</dbReference>
<dbReference type="PRINTS" id="PR00449">
    <property type="entry name" value="RASTRNSFRMNG"/>
</dbReference>
<dbReference type="GO" id="GO:0002098">
    <property type="term" value="P:tRNA wobble uridine modification"/>
    <property type="evidence" value="ECO:0007669"/>
    <property type="project" value="TreeGrafter"/>
</dbReference>
<evidence type="ECO:0000313" key="3">
    <source>
        <dbReference type="WBParaSite" id="EEL_0000378001-mRNA-1"/>
    </source>
</evidence>
<dbReference type="Gene3D" id="1.20.120.430">
    <property type="entry name" value="tRNA modification GTPase MnmE domain 2"/>
    <property type="match status" value="1"/>
</dbReference>
<feature type="domain" description="TrmE-type G" evidence="1">
    <location>
        <begin position="99"/>
        <end position="259"/>
    </location>
</feature>
<evidence type="ECO:0000259" key="1">
    <source>
        <dbReference type="PROSITE" id="PS51709"/>
    </source>
</evidence>
<dbReference type="CDD" id="cd04164">
    <property type="entry name" value="trmE"/>
    <property type="match status" value="1"/>
</dbReference>
<dbReference type="WBParaSite" id="EEL_0000378001-mRNA-1">
    <property type="protein sequence ID" value="EEL_0000378001-mRNA-1"/>
    <property type="gene ID" value="EEL_0000378001"/>
</dbReference>
<dbReference type="GO" id="GO:0005525">
    <property type="term" value="F:GTP binding"/>
    <property type="evidence" value="ECO:0007669"/>
    <property type="project" value="InterPro"/>
</dbReference>
<dbReference type="GO" id="GO:0005737">
    <property type="term" value="C:cytoplasm"/>
    <property type="evidence" value="ECO:0007669"/>
    <property type="project" value="TreeGrafter"/>
</dbReference>
<dbReference type="STRING" id="1147741.A0A0R3RQ57"/>
<dbReference type="GO" id="GO:0030488">
    <property type="term" value="P:tRNA methylation"/>
    <property type="evidence" value="ECO:0007669"/>
    <property type="project" value="TreeGrafter"/>
</dbReference>
<dbReference type="Gene3D" id="3.40.50.300">
    <property type="entry name" value="P-loop containing nucleotide triphosphate hydrolases"/>
    <property type="match status" value="1"/>
</dbReference>
<dbReference type="InterPro" id="IPR005225">
    <property type="entry name" value="Small_GTP-bd"/>
</dbReference>
<dbReference type="AlphaFoldDB" id="A0A0R3RQ57"/>
<keyword evidence="2" id="KW-1185">Reference proteome</keyword>
<dbReference type="Pfam" id="PF01926">
    <property type="entry name" value="MMR_HSR1"/>
    <property type="match status" value="1"/>
</dbReference>
<name>A0A0R3RQ57_9BILA</name>
<dbReference type="InterPro" id="IPR031168">
    <property type="entry name" value="G_TrmE"/>
</dbReference>
<dbReference type="PANTHER" id="PTHR42714:SF2">
    <property type="entry name" value="TRNA MODIFICATION GTPASE GTPBP3, MITOCHONDRIAL"/>
    <property type="match status" value="1"/>
</dbReference>
<dbReference type="SUPFAM" id="SSF52540">
    <property type="entry name" value="P-loop containing nucleoside triphosphate hydrolases"/>
    <property type="match status" value="1"/>
</dbReference>
<dbReference type="InterPro" id="IPR027368">
    <property type="entry name" value="MnmE_dom2"/>
</dbReference>
<dbReference type="InterPro" id="IPR006073">
    <property type="entry name" value="GTP-bd"/>
</dbReference>
<protein>
    <submittedName>
        <fullName evidence="3">TrmE-type G domain-containing protein</fullName>
    </submittedName>
</protein>
<evidence type="ECO:0000313" key="2">
    <source>
        <dbReference type="Proteomes" id="UP000050640"/>
    </source>
</evidence>
<dbReference type="NCBIfam" id="TIGR00231">
    <property type="entry name" value="small_GTP"/>
    <property type="match status" value="1"/>
</dbReference>